<proteinExistence type="predicted"/>
<dbReference type="EMBL" id="JAAMFI010000002">
    <property type="protein sequence ID" value="MBS9335363.1"/>
    <property type="molecule type" value="Genomic_DNA"/>
</dbReference>
<name>A0ABS5QQA5_9LACO</name>
<dbReference type="Proteomes" id="UP001519418">
    <property type="component" value="Unassembled WGS sequence"/>
</dbReference>
<comment type="caution">
    <text evidence="2">The sequence shown here is derived from an EMBL/GenBank/DDBJ whole genome shotgun (WGS) entry which is preliminary data.</text>
</comment>
<keyword evidence="3" id="KW-1185">Reference proteome</keyword>
<feature type="chain" id="PRO_5047369221" evidence="1">
    <location>
        <begin position="29"/>
        <end position="169"/>
    </location>
</feature>
<evidence type="ECO:0000313" key="3">
    <source>
        <dbReference type="Proteomes" id="UP001519418"/>
    </source>
</evidence>
<dbReference type="RefSeq" id="WP_213819949.1">
    <property type="nucleotide sequence ID" value="NZ_JAAMFI010000002.1"/>
</dbReference>
<accession>A0ABS5QQA5</accession>
<keyword evidence="1" id="KW-0732">Signal</keyword>
<organism evidence="2 3">
    <name type="scientific">Fructobacillus papyriferae</name>
    <dbReference type="NCBI Taxonomy" id="2713171"/>
    <lineage>
        <taxon>Bacteria</taxon>
        <taxon>Bacillati</taxon>
        <taxon>Bacillota</taxon>
        <taxon>Bacilli</taxon>
        <taxon>Lactobacillales</taxon>
        <taxon>Lactobacillaceae</taxon>
        <taxon>Fructobacillus</taxon>
    </lineage>
</organism>
<gene>
    <name evidence="2" type="ORF">G6R27_04900</name>
</gene>
<evidence type="ECO:0000313" key="2">
    <source>
        <dbReference type="EMBL" id="MBS9335363.1"/>
    </source>
</evidence>
<sequence>MTKLLSKIFIGIMFISALAPITSVYANADTNQATANDLYTWKKGFKSIDEDSLVRIFSVIEEIPENSYSDPEQNIDLGELVANKEDQELLYRDAWSCSWAIGKVVAQNLPWGKLLKAQRLIKELGGTYTAAKLIIFASTKAERSAALTGAGRALADLILNFSDIKKSCS</sequence>
<protein>
    <submittedName>
        <fullName evidence="2">Uncharacterized protein</fullName>
    </submittedName>
</protein>
<feature type="signal peptide" evidence="1">
    <location>
        <begin position="1"/>
        <end position="28"/>
    </location>
</feature>
<evidence type="ECO:0000256" key="1">
    <source>
        <dbReference type="SAM" id="SignalP"/>
    </source>
</evidence>
<reference evidence="2 3" key="1">
    <citation type="submission" date="2020-02" db="EMBL/GenBank/DDBJ databases">
        <title>Fructobacillus sp. isolated from paper mulberry of Taiwan.</title>
        <authorList>
            <person name="Lin S.-T."/>
        </authorList>
    </citation>
    <scope>NUCLEOTIDE SEQUENCE [LARGE SCALE GENOMIC DNA]</scope>
    <source>
        <strain evidence="2 3">M1-10</strain>
    </source>
</reference>